<dbReference type="AlphaFoldDB" id="A0A518BV79"/>
<gene>
    <name evidence="2" type="ORF">Pan265_07340</name>
</gene>
<dbReference type="EMBL" id="CP036280">
    <property type="protein sequence ID" value="QDU70893.1"/>
    <property type="molecule type" value="Genomic_DNA"/>
</dbReference>
<dbReference type="KEGG" id="mcad:Pan265_07340"/>
<dbReference type="Proteomes" id="UP000320386">
    <property type="component" value="Chromosome"/>
</dbReference>
<evidence type="ECO:0000256" key="1">
    <source>
        <dbReference type="SAM" id="SignalP"/>
    </source>
</evidence>
<feature type="chain" id="PRO_5022081353" evidence="1">
    <location>
        <begin position="26"/>
        <end position="219"/>
    </location>
</feature>
<name>A0A518BV79_9BACT</name>
<proteinExistence type="predicted"/>
<evidence type="ECO:0000313" key="3">
    <source>
        <dbReference type="Proteomes" id="UP000320386"/>
    </source>
</evidence>
<keyword evidence="1" id="KW-0732">Signal</keyword>
<evidence type="ECO:0000313" key="2">
    <source>
        <dbReference type="EMBL" id="QDU70893.1"/>
    </source>
</evidence>
<dbReference type="RefSeq" id="WP_145445032.1">
    <property type="nucleotide sequence ID" value="NZ_CP036280.1"/>
</dbReference>
<reference evidence="2 3" key="1">
    <citation type="submission" date="2019-02" db="EMBL/GenBank/DDBJ databases">
        <title>Deep-cultivation of Planctomycetes and their phenomic and genomic characterization uncovers novel biology.</title>
        <authorList>
            <person name="Wiegand S."/>
            <person name="Jogler M."/>
            <person name="Boedeker C."/>
            <person name="Pinto D."/>
            <person name="Vollmers J."/>
            <person name="Rivas-Marin E."/>
            <person name="Kohn T."/>
            <person name="Peeters S.H."/>
            <person name="Heuer A."/>
            <person name="Rast P."/>
            <person name="Oberbeckmann S."/>
            <person name="Bunk B."/>
            <person name="Jeske O."/>
            <person name="Meyerdierks A."/>
            <person name="Storesund J.E."/>
            <person name="Kallscheuer N."/>
            <person name="Luecker S."/>
            <person name="Lage O.M."/>
            <person name="Pohl T."/>
            <person name="Merkel B.J."/>
            <person name="Hornburger P."/>
            <person name="Mueller R.-W."/>
            <person name="Bruemmer F."/>
            <person name="Labrenz M."/>
            <person name="Spormann A.M."/>
            <person name="Op den Camp H."/>
            <person name="Overmann J."/>
            <person name="Amann R."/>
            <person name="Jetten M.S.M."/>
            <person name="Mascher T."/>
            <person name="Medema M.H."/>
            <person name="Devos D.P."/>
            <person name="Kaster A.-K."/>
            <person name="Ovreas L."/>
            <person name="Rohde M."/>
            <person name="Galperin M.Y."/>
            <person name="Jogler C."/>
        </authorList>
    </citation>
    <scope>NUCLEOTIDE SEQUENCE [LARGE SCALE GENOMIC DNA]</scope>
    <source>
        <strain evidence="2 3">Pan265</strain>
    </source>
</reference>
<sequence precursor="true">MQRLLISFTAILALLASSTALQAQAQDKRWESVSIIKLIDDSPNALLTALVILNEPAIAATARAVVVEDVGTDFDGHIVAERIEYKDGRTSYQTNLIRIVVSTENPVFRSAINTVVLQHIAIVTDILNKQHASDIARQQAELEARLAVCRKHLEQLTPDEEGNLLTQAVAAQIEDPLPEFRTQLRKDIYRTELELEALKQRAEVTAVHVLIPPSPPINQ</sequence>
<keyword evidence="3" id="KW-1185">Reference proteome</keyword>
<organism evidence="2 3">
    <name type="scientific">Mucisphaera calidilacus</name>
    <dbReference type="NCBI Taxonomy" id="2527982"/>
    <lineage>
        <taxon>Bacteria</taxon>
        <taxon>Pseudomonadati</taxon>
        <taxon>Planctomycetota</taxon>
        <taxon>Phycisphaerae</taxon>
        <taxon>Phycisphaerales</taxon>
        <taxon>Phycisphaeraceae</taxon>
        <taxon>Mucisphaera</taxon>
    </lineage>
</organism>
<accession>A0A518BV79</accession>
<feature type="signal peptide" evidence="1">
    <location>
        <begin position="1"/>
        <end position="25"/>
    </location>
</feature>
<protein>
    <submittedName>
        <fullName evidence="2">Uncharacterized protein</fullName>
    </submittedName>
</protein>